<keyword evidence="3" id="KW-0963">Cytoplasm</keyword>
<proteinExistence type="inferred from homology"/>
<dbReference type="PANTHER" id="PTHR33643:SF1">
    <property type="entry name" value="UREASE ACCESSORY PROTEIN D"/>
    <property type="match status" value="1"/>
</dbReference>
<gene>
    <name evidence="3" type="primary">ureD</name>
    <name evidence="4" type="ORF">AVDCRST_MAG84-1355</name>
</gene>
<accession>A0A6J4L2A3</accession>
<sequence length="291" mass="32552">MTENLTKEHTDNVQNGWHGHLNLVYANRSGATQIIHNQMQAPLKVQRPFYPEGKEVCHSVILHTAGGVVGGDRLSLNFHLQANAKALITTAAAGKIYRSSGQLAQQNIDIQVDSGANLEWLPQETIVFDGAMYRQDLRVELAPQASILLWEITRFGRTARGEKFLSGEWRSHTEILQQNSPLWIDRQWLKGGEKMLESPHGLAGKPVVATLAWVGEPVTAELVEKVRALQCEATIYPVNSTTGVTRLPNGLLCRYRGSSTAAAREWFVSIWHLLRLSFSERPCCLPRVWIK</sequence>
<comment type="subcellular location">
    <subcellularLocation>
        <location evidence="3">Cytoplasm</location>
    </subcellularLocation>
</comment>
<dbReference type="GO" id="GO:0005737">
    <property type="term" value="C:cytoplasm"/>
    <property type="evidence" value="ECO:0007669"/>
    <property type="project" value="UniProtKB-SubCell"/>
</dbReference>
<name>A0A6J4L2A3_9CYAN</name>
<comment type="function">
    <text evidence="3">Required for maturation of urease via the functional incorporation of the urease nickel metallocenter.</text>
</comment>
<protein>
    <recommendedName>
        <fullName evidence="3">Urease accessory protein UreD</fullName>
    </recommendedName>
</protein>
<evidence type="ECO:0000256" key="3">
    <source>
        <dbReference type="HAMAP-Rule" id="MF_01384"/>
    </source>
</evidence>
<keyword evidence="3" id="KW-0996">Nickel insertion</keyword>
<evidence type="ECO:0000256" key="2">
    <source>
        <dbReference type="ARBA" id="ARBA00023186"/>
    </source>
</evidence>
<evidence type="ECO:0000313" key="4">
    <source>
        <dbReference type="EMBL" id="CAA9321029.1"/>
    </source>
</evidence>
<dbReference type="GO" id="GO:0016151">
    <property type="term" value="F:nickel cation binding"/>
    <property type="evidence" value="ECO:0007669"/>
    <property type="project" value="UniProtKB-UniRule"/>
</dbReference>
<keyword evidence="2 3" id="KW-0143">Chaperone</keyword>
<evidence type="ECO:0000256" key="1">
    <source>
        <dbReference type="ARBA" id="ARBA00007177"/>
    </source>
</evidence>
<organism evidence="4">
    <name type="scientific">uncultured Microcoleus sp</name>
    <dbReference type="NCBI Taxonomy" id="259945"/>
    <lineage>
        <taxon>Bacteria</taxon>
        <taxon>Bacillati</taxon>
        <taxon>Cyanobacteriota</taxon>
        <taxon>Cyanophyceae</taxon>
        <taxon>Oscillatoriophycideae</taxon>
        <taxon>Oscillatoriales</taxon>
        <taxon>Microcoleaceae</taxon>
        <taxon>Microcoleus</taxon>
        <taxon>environmental samples</taxon>
    </lineage>
</organism>
<dbReference type="AlphaFoldDB" id="A0A6J4L2A3"/>
<dbReference type="HAMAP" id="MF_01384">
    <property type="entry name" value="UreD"/>
    <property type="match status" value="1"/>
</dbReference>
<dbReference type="InterPro" id="IPR002669">
    <property type="entry name" value="UreD"/>
</dbReference>
<reference evidence="4" key="1">
    <citation type="submission" date="2020-02" db="EMBL/GenBank/DDBJ databases">
        <authorList>
            <person name="Meier V. D."/>
        </authorList>
    </citation>
    <scope>NUCLEOTIDE SEQUENCE</scope>
    <source>
        <strain evidence="4">AVDCRST_MAG84</strain>
    </source>
</reference>
<comment type="similarity">
    <text evidence="1 3">Belongs to the UreD family.</text>
</comment>
<dbReference type="EMBL" id="CADCTZ010000210">
    <property type="protein sequence ID" value="CAA9321029.1"/>
    <property type="molecule type" value="Genomic_DNA"/>
</dbReference>
<comment type="subunit">
    <text evidence="3">UreD, UreF and UreG form a complex that acts as a GTP-hydrolysis-dependent molecular chaperone, activating the urease apoprotein by helping to assemble the nickel containing metallocenter of UreC. The UreE protein probably delivers the nickel.</text>
</comment>
<dbReference type="Pfam" id="PF01774">
    <property type="entry name" value="UreD"/>
    <property type="match status" value="1"/>
</dbReference>
<dbReference type="PANTHER" id="PTHR33643">
    <property type="entry name" value="UREASE ACCESSORY PROTEIN D"/>
    <property type="match status" value="1"/>
</dbReference>